<gene>
    <name evidence="4" type="ORF">HGMM_F22C11C13</name>
</gene>
<dbReference type="PANTHER" id="PTHR35889:SF3">
    <property type="entry name" value="F-BOX DOMAIN-CONTAINING PROTEIN"/>
    <property type="match status" value="1"/>
</dbReference>
<dbReference type="InterPro" id="IPR022655">
    <property type="entry name" value="DUF1553"/>
</dbReference>
<dbReference type="Pfam" id="PF07635">
    <property type="entry name" value="PSCyt1"/>
    <property type="match status" value="1"/>
</dbReference>
<evidence type="ECO:0000259" key="1">
    <source>
        <dbReference type="Pfam" id="PF07583"/>
    </source>
</evidence>
<dbReference type="InterPro" id="IPR011429">
    <property type="entry name" value="Cyt_c_Planctomycete-type"/>
</dbReference>
<feature type="domain" description="DUF1553" evidence="2">
    <location>
        <begin position="405"/>
        <end position="661"/>
    </location>
</feature>
<evidence type="ECO:0000313" key="4">
    <source>
        <dbReference type="EMBL" id="BAL54998.1"/>
    </source>
</evidence>
<organism evidence="4">
    <name type="scientific">uncultured Planctomycetota bacterium</name>
    <dbReference type="NCBI Taxonomy" id="120965"/>
    <lineage>
        <taxon>Bacteria</taxon>
        <taxon>Pseudomonadati</taxon>
        <taxon>Planctomycetota</taxon>
        <taxon>environmental samples</taxon>
    </lineage>
</organism>
<proteinExistence type="predicted"/>
<dbReference type="InterPro" id="IPR011444">
    <property type="entry name" value="DUF1549"/>
</dbReference>
<evidence type="ECO:0000259" key="2">
    <source>
        <dbReference type="Pfam" id="PF07587"/>
    </source>
</evidence>
<feature type="domain" description="Cytochrome C Planctomycete-type" evidence="3">
    <location>
        <begin position="1"/>
        <end position="35"/>
    </location>
</feature>
<name>H5SFR2_9BACT</name>
<evidence type="ECO:0000259" key="3">
    <source>
        <dbReference type="Pfam" id="PF07635"/>
    </source>
</evidence>
<dbReference type="Pfam" id="PF07587">
    <property type="entry name" value="PSD1"/>
    <property type="match status" value="1"/>
</dbReference>
<sequence>MRGGKSGQPAIVPGNSTASELMRRVLASDKSYRMPRGADPLSPQEIAVLRAWIDAGAIYEEHWAFVAPKRPVLPAVRHTAWVRNAIDQLVLARVEAAGFSPSPPADKATLARRVSLDLTGLPPTVEELDAFLNDPRLDAYERYVDRLLASPHYGEHQARYWLDLARYADTNGYEADYRRSIWPYRDWVIEAFNRNLPFDQFTIEQLAGDLLPNPTLQQRIATGFHRNTLVNTEGGTDDEEFRVAAVVDRVNTTMTVWMGLTFACAQCHNHKYDPFTTREYYQMFAFFNNTADRGRSNDPQLVFWPEDIAREREKLLQRLVPELAQLGHPNVFVAAARLKPILQQTQADRQRLAALQPAVTLVMQELPQPRQTRIMIRGELRNLGDQVEPSTPAQLHPFPQDAPRNRLGLARWLVDRRNPLTARVVMNRIWAQYWGRGLVETTGDFGYQGERPVYQELLDWLAVEFMDSGWDLKHMHRLIATSNTYRQSSQLTPTLQERDPENRYFARGPRFRLDAETLRDNALAISGLLVRKIGGPSVFPYQPEGIWFNPYSSDKWVMSGGGDRYRRGLYTFWRRTAHYPSFALFDAPSREVCCDRRPRTNTPLQALVTLNDPAFFQAAIALGRRMLRECPGSVEDRIVYGFRLCVARRPAAEEVRPLVELYHAAREKYHQQPHTAAQLIAGLEGTGTIPAQVAEEAAWTVVANVLLNLDETLCKP</sequence>
<reference evidence="4" key="1">
    <citation type="journal article" date="2005" name="Environ. Microbiol.">
        <title>Genetic and functional properties of uncultivated thermophilic crenarchaeotes from a subsurface gold mine as revealed by analysis of genome fragments.</title>
        <authorList>
            <person name="Nunoura T."/>
            <person name="Hirayama H."/>
            <person name="Takami H."/>
            <person name="Oida H."/>
            <person name="Nishi S."/>
            <person name="Shimamura S."/>
            <person name="Suzuki Y."/>
            <person name="Inagaki F."/>
            <person name="Takai K."/>
            <person name="Nealson K.H."/>
            <person name="Horikoshi K."/>
        </authorList>
    </citation>
    <scope>NUCLEOTIDE SEQUENCE</scope>
</reference>
<accession>H5SFR2</accession>
<dbReference type="EMBL" id="AP011706">
    <property type="protein sequence ID" value="BAL54998.1"/>
    <property type="molecule type" value="Genomic_DNA"/>
</dbReference>
<dbReference type="AlphaFoldDB" id="H5SFR2"/>
<dbReference type="Pfam" id="PF07583">
    <property type="entry name" value="PSCyt2"/>
    <property type="match status" value="1"/>
</dbReference>
<dbReference type="PANTHER" id="PTHR35889">
    <property type="entry name" value="CYCLOINULO-OLIGOSACCHARIDE FRUCTANOTRANSFERASE-RELATED"/>
    <property type="match status" value="1"/>
</dbReference>
<protein>
    <submittedName>
        <fullName evidence="4">Hypothetical conserved protein</fullName>
    </submittedName>
</protein>
<feature type="domain" description="DUF1549" evidence="1">
    <location>
        <begin position="86"/>
        <end position="291"/>
    </location>
</feature>
<reference evidence="4" key="2">
    <citation type="journal article" date="2012" name="PLoS ONE">
        <title>A Deeply Branching Thermophilic Bacterium with an Ancient Acetyl-CoA Pathway Dominates a Subsurface Ecosystem.</title>
        <authorList>
            <person name="Takami H."/>
            <person name="Noguchi H."/>
            <person name="Takaki Y."/>
            <person name="Uchiyama I."/>
            <person name="Toyoda A."/>
            <person name="Nishi S."/>
            <person name="Chee G.-J."/>
            <person name="Arai W."/>
            <person name="Nunoura T."/>
            <person name="Itoh T."/>
            <person name="Hattori M."/>
            <person name="Takai K."/>
        </authorList>
    </citation>
    <scope>NUCLEOTIDE SEQUENCE</scope>
</reference>